<keyword evidence="2" id="KW-1185">Reference proteome</keyword>
<organism evidence="1 2">
    <name type="scientific">Chitinophaga polysaccharea</name>
    <dbReference type="NCBI Taxonomy" id="1293035"/>
    <lineage>
        <taxon>Bacteria</taxon>
        <taxon>Pseudomonadati</taxon>
        <taxon>Bacteroidota</taxon>
        <taxon>Chitinophagia</taxon>
        <taxon>Chitinophagales</taxon>
        <taxon>Chitinophagaceae</taxon>
        <taxon>Chitinophaga</taxon>
    </lineage>
</organism>
<dbReference type="Proteomes" id="UP000320811">
    <property type="component" value="Unassembled WGS sequence"/>
</dbReference>
<accession>A0A561PLD1</accession>
<name>A0A561PLD1_9BACT</name>
<comment type="caution">
    <text evidence="1">The sequence shown here is derived from an EMBL/GenBank/DDBJ whole genome shotgun (WGS) entry which is preliminary data.</text>
</comment>
<protein>
    <submittedName>
        <fullName evidence="1">Uncharacterized protein</fullName>
    </submittedName>
</protein>
<reference evidence="1 2" key="1">
    <citation type="submission" date="2019-06" db="EMBL/GenBank/DDBJ databases">
        <title>Sorghum-associated microbial communities from plants grown in Nebraska, USA.</title>
        <authorList>
            <person name="Schachtman D."/>
        </authorList>
    </citation>
    <scope>NUCLEOTIDE SEQUENCE [LARGE SCALE GENOMIC DNA]</scope>
    <source>
        <strain evidence="1 2">1209</strain>
    </source>
</reference>
<evidence type="ECO:0000313" key="2">
    <source>
        <dbReference type="Proteomes" id="UP000320811"/>
    </source>
</evidence>
<sequence>MPYLKAGQKYCLFTKKQSKRPINNYYDNDIGVAAY</sequence>
<dbReference type="AlphaFoldDB" id="A0A561PLD1"/>
<proteinExistence type="predicted"/>
<gene>
    <name evidence="1" type="ORF">FHW36_106141</name>
</gene>
<evidence type="ECO:0000313" key="1">
    <source>
        <dbReference type="EMBL" id="TWF38918.1"/>
    </source>
</evidence>
<dbReference type="EMBL" id="VIWO01000006">
    <property type="protein sequence ID" value="TWF38918.1"/>
    <property type="molecule type" value="Genomic_DNA"/>
</dbReference>